<dbReference type="EMBL" id="JAKKPZ010000003">
    <property type="protein sequence ID" value="KAI1723946.1"/>
    <property type="molecule type" value="Genomic_DNA"/>
</dbReference>
<dbReference type="Gene3D" id="1.10.490.10">
    <property type="entry name" value="Globins"/>
    <property type="match status" value="1"/>
</dbReference>
<dbReference type="InterPro" id="IPR044399">
    <property type="entry name" value="Mb-like_M"/>
</dbReference>
<gene>
    <name evidence="1" type="ORF">DdX_04129</name>
</gene>
<proteinExistence type="predicted"/>
<keyword evidence="2" id="KW-1185">Reference proteome</keyword>
<dbReference type="CDD" id="cd01040">
    <property type="entry name" value="Mb-like"/>
    <property type="match status" value="1"/>
</dbReference>
<accession>A0AAD4N9Y8</accession>
<name>A0AAD4N9Y8_9BILA</name>
<reference evidence="1" key="1">
    <citation type="submission" date="2022-01" db="EMBL/GenBank/DDBJ databases">
        <title>Genome Sequence Resource for Two Populations of Ditylenchus destructor, the Migratory Endoparasitic Phytonematode.</title>
        <authorList>
            <person name="Zhang H."/>
            <person name="Lin R."/>
            <person name="Xie B."/>
        </authorList>
    </citation>
    <scope>NUCLEOTIDE SEQUENCE</scope>
    <source>
        <strain evidence="1">BazhouSP</strain>
    </source>
</reference>
<dbReference type="GO" id="GO:0019825">
    <property type="term" value="F:oxygen binding"/>
    <property type="evidence" value="ECO:0007669"/>
    <property type="project" value="InterPro"/>
</dbReference>
<dbReference type="Proteomes" id="UP001201812">
    <property type="component" value="Unassembled WGS sequence"/>
</dbReference>
<organism evidence="1 2">
    <name type="scientific">Ditylenchus destructor</name>
    <dbReference type="NCBI Taxonomy" id="166010"/>
    <lineage>
        <taxon>Eukaryota</taxon>
        <taxon>Metazoa</taxon>
        <taxon>Ecdysozoa</taxon>
        <taxon>Nematoda</taxon>
        <taxon>Chromadorea</taxon>
        <taxon>Rhabditida</taxon>
        <taxon>Tylenchina</taxon>
        <taxon>Tylenchomorpha</taxon>
        <taxon>Sphaerularioidea</taxon>
        <taxon>Anguinidae</taxon>
        <taxon>Anguininae</taxon>
        <taxon>Ditylenchus</taxon>
    </lineage>
</organism>
<evidence type="ECO:0000313" key="1">
    <source>
        <dbReference type="EMBL" id="KAI1723946.1"/>
    </source>
</evidence>
<dbReference type="AlphaFoldDB" id="A0AAD4N9Y8"/>
<dbReference type="InterPro" id="IPR012292">
    <property type="entry name" value="Globin/Proto"/>
</dbReference>
<dbReference type="SUPFAM" id="SSF46458">
    <property type="entry name" value="Globin-like"/>
    <property type="match status" value="1"/>
</dbReference>
<evidence type="ECO:0000313" key="2">
    <source>
        <dbReference type="Proteomes" id="UP001201812"/>
    </source>
</evidence>
<sequence>MGANLDEISSYIVLKRDNIKSNWSFNNRRAAPSAITAHGWKQRQAGDAIKVRRICSKHSGRQLELEDDQCEQLADAFFKIPDKYYAFEQMFLKLFVRDDPEIALVFGLQDVPEVELRRRTPFRTHVCKFQRFMTTVMDLLPKKGREEELIQIVRMVGRQHCNVKLLSFTAGRWLSFKNALMTTFAKNAQDKWYPSWTILISFLIYEIKDAYLAHIRHLRSNSLPHVLETYKLEFRRKAQQKDTDGDTTSLAGDKPQ</sequence>
<protein>
    <recommendedName>
        <fullName evidence="3">Globin family profile domain-containing protein</fullName>
    </recommendedName>
</protein>
<evidence type="ECO:0008006" key="3">
    <source>
        <dbReference type="Google" id="ProtNLM"/>
    </source>
</evidence>
<dbReference type="InterPro" id="IPR009050">
    <property type="entry name" value="Globin-like_sf"/>
</dbReference>
<dbReference type="GO" id="GO:0020037">
    <property type="term" value="F:heme binding"/>
    <property type="evidence" value="ECO:0007669"/>
    <property type="project" value="InterPro"/>
</dbReference>
<comment type="caution">
    <text evidence="1">The sequence shown here is derived from an EMBL/GenBank/DDBJ whole genome shotgun (WGS) entry which is preliminary data.</text>
</comment>